<organism evidence="2 3">
    <name type="scientific">Permianibacter aggregans</name>
    <dbReference type="NCBI Taxonomy" id="1510150"/>
    <lineage>
        <taxon>Bacteria</taxon>
        <taxon>Pseudomonadati</taxon>
        <taxon>Pseudomonadota</taxon>
        <taxon>Gammaproteobacteria</taxon>
        <taxon>Pseudomonadales</taxon>
        <taxon>Pseudomonadaceae</taxon>
        <taxon>Permianibacter</taxon>
    </lineage>
</organism>
<protein>
    <submittedName>
        <fullName evidence="2">Uncharacterized protein</fullName>
    </submittedName>
</protein>
<dbReference type="Proteomes" id="UP000295375">
    <property type="component" value="Unassembled WGS sequence"/>
</dbReference>
<dbReference type="RefSeq" id="WP_133589474.1">
    <property type="nucleotide sequence ID" value="NZ_CP037953.1"/>
</dbReference>
<name>A0A4R6UPJ0_9GAMM</name>
<keyword evidence="3" id="KW-1185">Reference proteome</keyword>
<keyword evidence="1" id="KW-0812">Transmembrane</keyword>
<sequence length="454" mass="50092">MNIACRTPSVAAVFVLIIGLANGFTTIVNAAEPEGFDLEKEAKALRLKKHELPGIEGAQFAALKGKIKTNQARMILPGLQVTRPVAVTVQATEPSQALELQLVKTRWHKPLARCTTDQSGRCTLKFRTQGDLGIVVQQVGKESPGFIVDAIIGPKVIVPPSRSIIVPRSMDEVQSTGGFPLWLIVPTVLALGMALWWWRRKQDITTTAAVLVVALSIGFSAPPVSAEPVPGGPPIYPDELSFDQLMEQLNQMGDAGEDLRGRMKDIEGLGDLAESLSDVFERFGKIADGLEHLQTMLGHYGHLSPSDSQYQPDLDERSLPDIPSVCAATPACQACFSKAHEKFIGDRLLLEELRIIYSSTKDFSKAALSFGDSASGVHGVSGLAWQSERRKIEKSLKNMDDAYDRKFEELIDRSHESLMAIARCEDEYGIKDWYNHFGFMYFDFLKTKYKRPGN</sequence>
<proteinExistence type="predicted"/>
<evidence type="ECO:0000313" key="3">
    <source>
        <dbReference type="Proteomes" id="UP000295375"/>
    </source>
</evidence>
<dbReference type="OrthoDB" id="6057700at2"/>
<dbReference type="AlphaFoldDB" id="A0A4R6UPJ0"/>
<keyword evidence="1" id="KW-0472">Membrane</keyword>
<feature type="transmembrane region" description="Helical" evidence="1">
    <location>
        <begin position="179"/>
        <end position="197"/>
    </location>
</feature>
<keyword evidence="1" id="KW-1133">Transmembrane helix</keyword>
<reference evidence="2 3" key="1">
    <citation type="submission" date="2019-03" db="EMBL/GenBank/DDBJ databases">
        <title>Genomic Encyclopedia of Type Strains, Phase IV (KMG-IV): sequencing the most valuable type-strain genomes for metagenomic binning, comparative biology and taxonomic classification.</title>
        <authorList>
            <person name="Goeker M."/>
        </authorList>
    </citation>
    <scope>NUCLEOTIDE SEQUENCE [LARGE SCALE GENOMIC DNA]</scope>
    <source>
        <strain evidence="2 3">DSM 103792</strain>
    </source>
</reference>
<evidence type="ECO:0000256" key="1">
    <source>
        <dbReference type="SAM" id="Phobius"/>
    </source>
</evidence>
<comment type="caution">
    <text evidence="2">The sequence shown here is derived from an EMBL/GenBank/DDBJ whole genome shotgun (WGS) entry which is preliminary data.</text>
</comment>
<gene>
    <name evidence="2" type="ORF">EV696_105104</name>
</gene>
<evidence type="ECO:0000313" key="2">
    <source>
        <dbReference type="EMBL" id="TDQ49130.1"/>
    </source>
</evidence>
<accession>A0A4R6UPJ0</accession>
<dbReference type="EMBL" id="SNYM01000005">
    <property type="protein sequence ID" value="TDQ49130.1"/>
    <property type="molecule type" value="Genomic_DNA"/>
</dbReference>